<dbReference type="PANTHER" id="PTHR12601:SF6">
    <property type="entry name" value="CLUSTERED MITOCHONDRIA PROTEIN HOMOLOG"/>
    <property type="match status" value="1"/>
</dbReference>
<protein>
    <submittedName>
        <fullName evidence="2">Uncharacterized protein</fullName>
    </submittedName>
</protein>
<dbReference type="GO" id="GO:0005737">
    <property type="term" value="C:cytoplasm"/>
    <property type="evidence" value="ECO:0007669"/>
    <property type="project" value="TreeGrafter"/>
</dbReference>
<dbReference type="Gene3D" id="1.25.40.10">
    <property type="entry name" value="Tetratricopeptide repeat domain"/>
    <property type="match status" value="1"/>
</dbReference>
<accession>A0A8K0IPR7</accession>
<gene>
    <name evidence="2" type="ORF">COCNU_11G006970</name>
</gene>
<name>A0A8K0IPR7_COCNU</name>
<keyword evidence="3" id="KW-1185">Reference proteome</keyword>
<evidence type="ECO:0000256" key="1">
    <source>
        <dbReference type="SAM" id="MobiDB-lite"/>
    </source>
</evidence>
<dbReference type="InterPro" id="IPR011990">
    <property type="entry name" value="TPR-like_helical_dom_sf"/>
</dbReference>
<sequence>MHVSQSKFELAILRNCVFWWAVELHLYPVSMKTRSGEKLELQETLVDVQAKASEDCASAPSEAPIPGKDILLNPNVFTEFKLADSLEVGVTIAACKFDLDSSAPFQTLDIPNLQPVVKHSVPVCSETRNLMQAGKAQLAEGLLNEAYTLFSEAFSMLQQIAGPMHQDVADCCGPDHPDVAATFTNVAVTYQDIGNMNIALCYLQEAQKKNEQLLGPEHTQTDVCRHALAIAFNRKCTETKGAGGEYSFCLKGYRYFEGQAQYDSNNMLQQANPDLLQAFQAVAVGSGNTSTSSASKSLNAAITAQPNAQANEPKREASNSSTLNGTFSWHKGCQWVS</sequence>
<comment type="caution">
    <text evidence="2">The sequence shown here is derived from an EMBL/GenBank/DDBJ whole genome shotgun (WGS) entry which is preliminary data.</text>
</comment>
<dbReference type="PANTHER" id="PTHR12601">
    <property type="entry name" value="EUKARYOTIC TRANSLATION INITIATION FACTOR 3 SUBUNIT EIF-3"/>
    <property type="match status" value="1"/>
</dbReference>
<dbReference type="AlphaFoldDB" id="A0A8K0IPR7"/>
<dbReference type="Proteomes" id="UP000797356">
    <property type="component" value="Chromosome 11"/>
</dbReference>
<dbReference type="InterPro" id="IPR027523">
    <property type="entry name" value="CLU_prot"/>
</dbReference>
<dbReference type="EMBL" id="CM017882">
    <property type="protein sequence ID" value="KAG1363870.1"/>
    <property type="molecule type" value="Genomic_DNA"/>
</dbReference>
<evidence type="ECO:0000313" key="2">
    <source>
        <dbReference type="EMBL" id="KAG1363870.1"/>
    </source>
</evidence>
<organism evidence="2 3">
    <name type="scientific">Cocos nucifera</name>
    <name type="common">Coconut palm</name>
    <dbReference type="NCBI Taxonomy" id="13894"/>
    <lineage>
        <taxon>Eukaryota</taxon>
        <taxon>Viridiplantae</taxon>
        <taxon>Streptophyta</taxon>
        <taxon>Embryophyta</taxon>
        <taxon>Tracheophyta</taxon>
        <taxon>Spermatophyta</taxon>
        <taxon>Magnoliopsida</taxon>
        <taxon>Liliopsida</taxon>
        <taxon>Arecaceae</taxon>
        <taxon>Arecoideae</taxon>
        <taxon>Cocoseae</taxon>
        <taxon>Attaleinae</taxon>
        <taxon>Cocos</taxon>
    </lineage>
</organism>
<proteinExistence type="predicted"/>
<dbReference type="SUPFAM" id="SSF48452">
    <property type="entry name" value="TPR-like"/>
    <property type="match status" value="1"/>
</dbReference>
<feature type="region of interest" description="Disordered" evidence="1">
    <location>
        <begin position="305"/>
        <end position="325"/>
    </location>
</feature>
<reference evidence="2" key="2">
    <citation type="submission" date="2019-07" db="EMBL/GenBank/DDBJ databases">
        <authorList>
            <person name="Yang Y."/>
            <person name="Bocs S."/>
            <person name="Baudouin L."/>
        </authorList>
    </citation>
    <scope>NUCLEOTIDE SEQUENCE</scope>
    <source>
        <tissue evidence="2">Spear leaf of Hainan Tall coconut</tissue>
    </source>
</reference>
<reference evidence="2" key="1">
    <citation type="journal article" date="2017" name="Gigascience">
        <title>The genome draft of coconut (Cocos nucifera).</title>
        <authorList>
            <person name="Xiao Y."/>
            <person name="Xu P."/>
            <person name="Fan H."/>
            <person name="Baudouin L."/>
            <person name="Xia W."/>
            <person name="Bocs S."/>
            <person name="Xu J."/>
            <person name="Li Q."/>
            <person name="Guo A."/>
            <person name="Zhou L."/>
            <person name="Li J."/>
            <person name="Wu Y."/>
            <person name="Ma Z."/>
            <person name="Armero A."/>
            <person name="Issali A.E."/>
            <person name="Liu N."/>
            <person name="Peng M."/>
            <person name="Yang Y."/>
        </authorList>
    </citation>
    <scope>NUCLEOTIDE SEQUENCE</scope>
    <source>
        <tissue evidence="2">Spear leaf of Hainan Tall coconut</tissue>
    </source>
</reference>
<dbReference type="OrthoDB" id="1414216at2759"/>
<evidence type="ECO:0000313" key="3">
    <source>
        <dbReference type="Proteomes" id="UP000797356"/>
    </source>
</evidence>